<dbReference type="InterPro" id="IPR016181">
    <property type="entry name" value="Acyl_CoA_acyltransferase"/>
</dbReference>
<dbReference type="InterPro" id="IPR050832">
    <property type="entry name" value="Bact_Acetyltransf"/>
</dbReference>
<dbReference type="Pfam" id="PF00583">
    <property type="entry name" value="Acetyltransf_1"/>
    <property type="match status" value="1"/>
</dbReference>
<dbReference type="Gene3D" id="3.40.630.30">
    <property type="match status" value="1"/>
</dbReference>
<sequence length="162" mass="18654">MHINCRLAARLEAPLILQLWQSAASWLLEKGIVQWLPDFFQLEQVLGFMEEGSDVYIAESEGLVVGTYVLTWSDPQIWGELDHDDAGYIHRFTVHRDFYGQGVGPLLLKMAEDHIKQKGKTVIRLDCMAENPKLNAFYRSNGFHFVRRLDIAGWSANLYEKK</sequence>
<keyword evidence="2 4" id="KW-0012">Acyltransferase</keyword>
<dbReference type="Proteomes" id="UP001597541">
    <property type="component" value="Unassembled WGS sequence"/>
</dbReference>
<dbReference type="PANTHER" id="PTHR43877">
    <property type="entry name" value="AMINOALKYLPHOSPHONATE N-ACETYLTRANSFERASE-RELATED-RELATED"/>
    <property type="match status" value="1"/>
</dbReference>
<dbReference type="PROSITE" id="PS51186">
    <property type="entry name" value="GNAT"/>
    <property type="match status" value="1"/>
</dbReference>
<keyword evidence="5" id="KW-1185">Reference proteome</keyword>
<dbReference type="CDD" id="cd04301">
    <property type="entry name" value="NAT_SF"/>
    <property type="match status" value="1"/>
</dbReference>
<dbReference type="InterPro" id="IPR000182">
    <property type="entry name" value="GNAT_dom"/>
</dbReference>
<keyword evidence="1 4" id="KW-0808">Transferase</keyword>
<evidence type="ECO:0000256" key="2">
    <source>
        <dbReference type="ARBA" id="ARBA00023315"/>
    </source>
</evidence>
<dbReference type="RefSeq" id="WP_377602453.1">
    <property type="nucleotide sequence ID" value="NZ_JBHUME010000007.1"/>
</dbReference>
<dbReference type="SUPFAM" id="SSF55729">
    <property type="entry name" value="Acyl-CoA N-acyltransferases (Nat)"/>
    <property type="match status" value="1"/>
</dbReference>
<dbReference type="EMBL" id="JBHUME010000007">
    <property type="protein sequence ID" value="MFD2612702.1"/>
    <property type="molecule type" value="Genomic_DNA"/>
</dbReference>
<dbReference type="GO" id="GO:0016746">
    <property type="term" value="F:acyltransferase activity"/>
    <property type="evidence" value="ECO:0007669"/>
    <property type="project" value="UniProtKB-KW"/>
</dbReference>
<feature type="domain" description="N-acetyltransferase" evidence="3">
    <location>
        <begin position="3"/>
        <end position="162"/>
    </location>
</feature>
<protein>
    <submittedName>
        <fullName evidence="4">GNAT family N-acetyltransferase</fullName>
        <ecNumber evidence="4">2.3.1.-</ecNumber>
    </submittedName>
</protein>
<accession>A0ABW5PFG4</accession>
<dbReference type="EC" id="2.3.1.-" evidence="4"/>
<reference evidence="5" key="1">
    <citation type="journal article" date="2019" name="Int. J. Syst. Evol. Microbiol.">
        <title>The Global Catalogue of Microorganisms (GCM) 10K type strain sequencing project: providing services to taxonomists for standard genome sequencing and annotation.</title>
        <authorList>
            <consortium name="The Broad Institute Genomics Platform"/>
            <consortium name="The Broad Institute Genome Sequencing Center for Infectious Disease"/>
            <person name="Wu L."/>
            <person name="Ma J."/>
        </authorList>
    </citation>
    <scope>NUCLEOTIDE SEQUENCE [LARGE SCALE GENOMIC DNA]</scope>
    <source>
        <strain evidence="5">KCTC 3950</strain>
    </source>
</reference>
<proteinExistence type="predicted"/>
<name>A0ABW5PFG4_9BACL</name>
<gene>
    <name evidence="4" type="ORF">ACFSUF_09735</name>
</gene>
<evidence type="ECO:0000256" key="1">
    <source>
        <dbReference type="ARBA" id="ARBA00022679"/>
    </source>
</evidence>
<comment type="caution">
    <text evidence="4">The sequence shown here is derived from an EMBL/GenBank/DDBJ whole genome shotgun (WGS) entry which is preliminary data.</text>
</comment>
<evidence type="ECO:0000313" key="4">
    <source>
        <dbReference type="EMBL" id="MFD2612702.1"/>
    </source>
</evidence>
<evidence type="ECO:0000259" key="3">
    <source>
        <dbReference type="PROSITE" id="PS51186"/>
    </source>
</evidence>
<evidence type="ECO:0000313" key="5">
    <source>
        <dbReference type="Proteomes" id="UP001597541"/>
    </source>
</evidence>
<organism evidence="4 5">
    <name type="scientific">Paenibacillus gansuensis</name>
    <dbReference type="NCBI Taxonomy" id="306542"/>
    <lineage>
        <taxon>Bacteria</taxon>
        <taxon>Bacillati</taxon>
        <taxon>Bacillota</taxon>
        <taxon>Bacilli</taxon>
        <taxon>Bacillales</taxon>
        <taxon>Paenibacillaceae</taxon>
        <taxon>Paenibacillus</taxon>
    </lineage>
</organism>